<sequence>MKECNFCGTPMKIGIAHGAQFAQDIQRSYQIHCQKFEGSPSAKQFCADMYDRLHQQLPLAEEELLGIAQGSGLPFESILRLNYWEELEALLHGSYTPACSSIAFKTSDRGPLLGKTTDIEFEQRSDYILQHICPCDGYSIVQLGKLGTVKSEIGMNSAGLCIGTSSSMPDDLDQEPGVERMSLVRYALQYCATIKEAVEYFSRFHFYRLGLNIVLLEKSGQCAVLEKSIGYQELRTSNTNYLYATNFYAHPNMNRVYDHNVWYFDNAFFRYANLQKIVDYQKVPNTFDSILSILSNHSPEGAICDHSNYGTLYASILVPAERKLYVCDGHPCEADFKEFSCF</sequence>
<accession>A0A413FL85</accession>
<dbReference type="InterPro" id="IPR005079">
    <property type="entry name" value="Peptidase_C45_hydrolase"/>
</dbReference>
<dbReference type="Gene3D" id="3.60.60.10">
    <property type="entry name" value="Penicillin V Acylase, Chain A"/>
    <property type="match status" value="1"/>
</dbReference>
<evidence type="ECO:0000313" key="3">
    <source>
        <dbReference type="Proteomes" id="UP000283880"/>
    </source>
</evidence>
<proteinExistence type="predicted"/>
<dbReference type="NCBIfam" id="NF040521">
    <property type="entry name" value="C45_proenzyme"/>
    <property type="match status" value="1"/>
</dbReference>
<comment type="caution">
    <text evidence="2">The sequence shown here is derived from an EMBL/GenBank/DDBJ whole genome shotgun (WGS) entry which is preliminary data.</text>
</comment>
<dbReference type="PANTHER" id="PTHR34180:SF1">
    <property type="entry name" value="BETA-ALANYL-DOPAMINE_CARCININE HYDROLASE"/>
    <property type="match status" value="1"/>
</dbReference>
<evidence type="ECO:0000259" key="1">
    <source>
        <dbReference type="Pfam" id="PF03417"/>
    </source>
</evidence>
<dbReference type="InterPro" id="IPR047794">
    <property type="entry name" value="C45_proenzyme-like"/>
</dbReference>
<dbReference type="Proteomes" id="UP000283880">
    <property type="component" value="Unassembled WGS sequence"/>
</dbReference>
<dbReference type="EMBL" id="QSBM01000001">
    <property type="protein sequence ID" value="RGX33013.1"/>
    <property type="molecule type" value="Genomic_DNA"/>
</dbReference>
<dbReference type="InterPro" id="IPR029055">
    <property type="entry name" value="Ntn_hydrolases_N"/>
</dbReference>
<evidence type="ECO:0000313" key="2">
    <source>
        <dbReference type="EMBL" id="RGX33013.1"/>
    </source>
</evidence>
<dbReference type="RefSeq" id="WP_040411742.1">
    <property type="nucleotide sequence ID" value="NZ_JAWRJJ010000392.1"/>
</dbReference>
<dbReference type="PANTHER" id="PTHR34180">
    <property type="entry name" value="PEPTIDASE C45"/>
    <property type="match status" value="1"/>
</dbReference>
<dbReference type="AlphaFoldDB" id="A0A413FL85"/>
<name>A0A413FL85_9FIRM</name>
<feature type="domain" description="Peptidase C45 hydrolase" evidence="1">
    <location>
        <begin position="109"/>
        <end position="331"/>
    </location>
</feature>
<dbReference type="Pfam" id="PF03417">
    <property type="entry name" value="AAT"/>
    <property type="match status" value="1"/>
</dbReference>
<dbReference type="Gene3D" id="1.10.10.2120">
    <property type="match status" value="1"/>
</dbReference>
<reference evidence="2 3" key="1">
    <citation type="submission" date="2018-08" db="EMBL/GenBank/DDBJ databases">
        <title>A genome reference for cultivated species of the human gut microbiota.</title>
        <authorList>
            <person name="Zou Y."/>
            <person name="Xue W."/>
            <person name="Luo G."/>
        </authorList>
    </citation>
    <scope>NUCLEOTIDE SEQUENCE [LARGE SCALE GENOMIC DNA]</scope>
    <source>
        <strain evidence="2 3">AF04-15</strain>
    </source>
</reference>
<organism evidence="2 3">
    <name type="scientific">Enterocloster asparagiformis</name>
    <dbReference type="NCBI Taxonomy" id="333367"/>
    <lineage>
        <taxon>Bacteria</taxon>
        <taxon>Bacillati</taxon>
        <taxon>Bacillota</taxon>
        <taxon>Clostridia</taxon>
        <taxon>Lachnospirales</taxon>
        <taxon>Lachnospiraceae</taxon>
        <taxon>Enterocloster</taxon>
    </lineage>
</organism>
<dbReference type="OrthoDB" id="8109453at2"/>
<dbReference type="SUPFAM" id="SSF56235">
    <property type="entry name" value="N-terminal nucleophile aminohydrolases (Ntn hydrolases)"/>
    <property type="match status" value="1"/>
</dbReference>
<dbReference type="InterPro" id="IPR047801">
    <property type="entry name" value="Peptidase_C45"/>
</dbReference>
<gene>
    <name evidence="2" type="ORF">DWV29_02015</name>
</gene>
<protein>
    <recommendedName>
        <fullName evidence="1">Peptidase C45 hydrolase domain-containing protein</fullName>
    </recommendedName>
</protein>